<feature type="non-terminal residue" evidence="1">
    <location>
        <position position="728"/>
    </location>
</feature>
<protein>
    <submittedName>
        <fullName evidence="1">Uncharacterized protein</fullName>
    </submittedName>
</protein>
<organism evidence="1 2">
    <name type="scientific">Cyclotella atomus</name>
    <dbReference type="NCBI Taxonomy" id="382360"/>
    <lineage>
        <taxon>Eukaryota</taxon>
        <taxon>Sar</taxon>
        <taxon>Stramenopiles</taxon>
        <taxon>Ochrophyta</taxon>
        <taxon>Bacillariophyta</taxon>
        <taxon>Coscinodiscophyceae</taxon>
        <taxon>Thalassiosirophycidae</taxon>
        <taxon>Stephanodiscales</taxon>
        <taxon>Stephanodiscaceae</taxon>
        <taxon>Cyclotella</taxon>
    </lineage>
</organism>
<dbReference type="Proteomes" id="UP001530400">
    <property type="component" value="Unassembled WGS sequence"/>
</dbReference>
<sequence length="728" mass="83676">MARNGKSKAQRFRKQSNWSRGLKIQVSHGSGLAPDLTLESNQGLHHLWVLAVSVFSKKKVLRLITLLELLAIWDYAGKIWYQGLSEHFRWELLHARTQSPHGKMLTGITFSLCQQILDSFLSMILHNVVERSPKSNQQIAQGQMELKGIQRAKAAVADDAGIELSYWALPNETPIQTKARIILRNLARSWLTNGWPVMGRTQKIELPIEDCLRRAAGSNYWDWHCGTWLFFWRFPVECDWRKEARDGIEFFHLTKAPKGLHFHNIPPSSREAELKIREKVFQLWFRGYLELGNPDLVIPRFAVEKVADEAGKTLDIRAVWDAKQNGLNKSIWIPRFTLPTTLDAEDLVVKWLLVPVEEYLRNGSPPQDYTQDQSLYIKNYQFDHDVAQQFNNFPLHENKRHSHGVRFIHTWNDGSVEPQTILQCCVLSFIGCLASPYLATQGQERIMEMTSRNCDPSMPKVLLIRKDGELATRRVTFVDDHHGIDDHHGAGRGQDGSQSASGARVMAYRMNYYGNQCAERKFGLPTLISRPWNGIMTHTDLPSPVKGTTARKWNSLEHWEVKIDTPELRRIAGLWIHLTELYTEGRCFLKGFFNALEAFRSDRDVDGWRLAQSMEEAEAWYALFSLGISLFEDEFQEAGYNMPVRNMEAALFFIISCMGGFRGYKTVWTDLGALRYDIWYCKVDDDYLAVAWPVTGRFKNEHGSWNHYIIPIAGITGSGVQVFEWAQP</sequence>
<accession>A0ABD3NP03</accession>
<dbReference type="AlphaFoldDB" id="A0ABD3NP03"/>
<name>A0ABD3NP03_9STRA</name>
<evidence type="ECO:0000313" key="2">
    <source>
        <dbReference type="Proteomes" id="UP001530400"/>
    </source>
</evidence>
<keyword evidence="2" id="KW-1185">Reference proteome</keyword>
<proteinExistence type="predicted"/>
<evidence type="ECO:0000313" key="1">
    <source>
        <dbReference type="EMBL" id="KAL3777770.1"/>
    </source>
</evidence>
<reference evidence="1 2" key="1">
    <citation type="submission" date="2024-10" db="EMBL/GenBank/DDBJ databases">
        <title>Updated reference genomes for cyclostephanoid diatoms.</title>
        <authorList>
            <person name="Roberts W.R."/>
            <person name="Alverson A.J."/>
        </authorList>
    </citation>
    <scope>NUCLEOTIDE SEQUENCE [LARGE SCALE GENOMIC DNA]</scope>
    <source>
        <strain evidence="1 2">AJA010-31</strain>
    </source>
</reference>
<comment type="caution">
    <text evidence="1">The sequence shown here is derived from an EMBL/GenBank/DDBJ whole genome shotgun (WGS) entry which is preliminary data.</text>
</comment>
<gene>
    <name evidence="1" type="ORF">ACHAWO_004849</name>
</gene>
<dbReference type="EMBL" id="JALLPJ020001028">
    <property type="protein sequence ID" value="KAL3777770.1"/>
    <property type="molecule type" value="Genomic_DNA"/>
</dbReference>